<feature type="chain" id="PRO_5046400278" description="Secreted protein" evidence="1">
    <location>
        <begin position="26"/>
        <end position="187"/>
    </location>
</feature>
<accession>A0ABW2JPB4</accession>
<evidence type="ECO:0000256" key="1">
    <source>
        <dbReference type="SAM" id="SignalP"/>
    </source>
</evidence>
<keyword evidence="3" id="KW-1185">Reference proteome</keyword>
<evidence type="ECO:0000313" key="2">
    <source>
        <dbReference type="EMBL" id="MFC7307195.1"/>
    </source>
</evidence>
<sequence>MSVTRKYRRAGFAVGPVLLAGAGVAASGVPAGADTATATATATARSPQGAGKSSEAEAALCRGVAGIYGVSSTKSYKGRDAELWTERIEDDKARAYVTDIAKGDTVQIQRSYKKFTMTDKPQHPATVGRYDSCGNKASWAEANVGDWMATDAVQLQIPGTGRSYAVRTCIFPVSGGRGCTKWYVDHK</sequence>
<keyword evidence="1" id="KW-0732">Signal</keyword>
<protein>
    <recommendedName>
        <fullName evidence="4">Secreted protein</fullName>
    </recommendedName>
</protein>
<evidence type="ECO:0008006" key="4">
    <source>
        <dbReference type="Google" id="ProtNLM"/>
    </source>
</evidence>
<name>A0ABW2JPB4_9ACTN</name>
<proteinExistence type="predicted"/>
<gene>
    <name evidence="2" type="ORF">ACFQVC_23575</name>
</gene>
<comment type="caution">
    <text evidence="2">The sequence shown here is derived from an EMBL/GenBank/DDBJ whole genome shotgun (WGS) entry which is preliminary data.</text>
</comment>
<dbReference type="RefSeq" id="WP_381833696.1">
    <property type="nucleotide sequence ID" value="NZ_JBHTCF010000010.1"/>
</dbReference>
<organism evidence="2 3">
    <name type="scientific">Streptomyces monticola</name>
    <dbReference type="NCBI Taxonomy" id="2666263"/>
    <lineage>
        <taxon>Bacteria</taxon>
        <taxon>Bacillati</taxon>
        <taxon>Actinomycetota</taxon>
        <taxon>Actinomycetes</taxon>
        <taxon>Kitasatosporales</taxon>
        <taxon>Streptomycetaceae</taxon>
        <taxon>Streptomyces</taxon>
    </lineage>
</organism>
<feature type="signal peptide" evidence="1">
    <location>
        <begin position="1"/>
        <end position="25"/>
    </location>
</feature>
<dbReference type="EMBL" id="JBHTCF010000010">
    <property type="protein sequence ID" value="MFC7307195.1"/>
    <property type="molecule type" value="Genomic_DNA"/>
</dbReference>
<evidence type="ECO:0000313" key="3">
    <source>
        <dbReference type="Proteomes" id="UP001596523"/>
    </source>
</evidence>
<dbReference type="Proteomes" id="UP001596523">
    <property type="component" value="Unassembled WGS sequence"/>
</dbReference>
<reference evidence="3" key="1">
    <citation type="journal article" date="2019" name="Int. J. Syst. Evol. Microbiol.">
        <title>The Global Catalogue of Microorganisms (GCM) 10K type strain sequencing project: providing services to taxonomists for standard genome sequencing and annotation.</title>
        <authorList>
            <consortium name="The Broad Institute Genomics Platform"/>
            <consortium name="The Broad Institute Genome Sequencing Center for Infectious Disease"/>
            <person name="Wu L."/>
            <person name="Ma J."/>
        </authorList>
    </citation>
    <scope>NUCLEOTIDE SEQUENCE [LARGE SCALE GENOMIC DNA]</scope>
    <source>
        <strain evidence="3">SYNS20</strain>
    </source>
</reference>